<evidence type="ECO:0000313" key="3">
    <source>
        <dbReference type="Proteomes" id="UP000018837"/>
    </source>
</evidence>
<protein>
    <submittedName>
        <fullName evidence="2">Transglutaminase</fullName>
    </submittedName>
</protein>
<dbReference type="EMBL" id="AYUF01000468">
    <property type="protein sequence ID" value="ETK01679.1"/>
    <property type="molecule type" value="Genomic_DNA"/>
</dbReference>
<dbReference type="Gene3D" id="2.60.40.1120">
    <property type="entry name" value="Carboxypeptidase-like, regulatory domain"/>
    <property type="match status" value="1"/>
</dbReference>
<comment type="caution">
    <text evidence="2">The sequence shown here is derived from an EMBL/GenBank/DDBJ whole genome shotgun (WGS) entry which is preliminary data.</text>
</comment>
<evidence type="ECO:0000259" key="1">
    <source>
        <dbReference type="SMART" id="SM00460"/>
    </source>
</evidence>
<dbReference type="Proteomes" id="UP000018837">
    <property type="component" value="Unassembled WGS sequence"/>
</dbReference>
<feature type="domain" description="Transglutaminase-like" evidence="1">
    <location>
        <begin position="178"/>
        <end position="237"/>
    </location>
</feature>
<proteinExistence type="predicted"/>
<name>W2C3B0_9BACT</name>
<gene>
    <name evidence="2" type="ORF">N425_08580</name>
</gene>
<dbReference type="SUPFAM" id="SSF54001">
    <property type="entry name" value="Cysteine proteinases"/>
    <property type="match status" value="1"/>
</dbReference>
<dbReference type="InterPro" id="IPR002931">
    <property type="entry name" value="Transglutaminase-like"/>
</dbReference>
<dbReference type="AlphaFoldDB" id="W2C3B0"/>
<dbReference type="PROSITE" id="PS51257">
    <property type="entry name" value="PROKAR_LIPOPROTEIN"/>
    <property type="match status" value="1"/>
</dbReference>
<dbReference type="Gene3D" id="3.10.620.30">
    <property type="match status" value="1"/>
</dbReference>
<dbReference type="PANTHER" id="PTHR35532:SF5">
    <property type="entry name" value="CARBOHYDRATE-BINDING DOMAIN-CONTAINING PROTEIN"/>
    <property type="match status" value="1"/>
</dbReference>
<evidence type="ECO:0000313" key="2">
    <source>
        <dbReference type="EMBL" id="ETK01679.1"/>
    </source>
</evidence>
<sequence>MRTYPPMIAGLLLLLFAAFGCTKSEHFITDASYRARVEADFKTKREAFADSSLFAVFQTEMTTPEREAMEFLYAYMPIGDVADYDGAFYLRNVRAAFTARREMPWGQQIPEDIFRHFVLPIRVNNENLDESRTVFFEELKDRVRGLSLREAVLEVNHWCHEKVIYTPSDARTSSPLASVCTAYGRCGEESTFTVAALRAVGIPARQVYTPRWAHTDDNHAWVEAWVDGRWYFFGACEPEPALNLAWFNAPAYRGMLMHTKVFGYYDGPEDVMERTACYTEINVIDNYAPTGHTTITVKGTDGKPVADALVEFQLYNYAEFFTVARKQTDADGKASLTAGKGDMLVWVSKDGRYGFHKVTFGKDDAVTIALDHTPGDTATVEMDIVPPVEGAIPPEREVTDAEKAENTRRMLAEDSIRNAYVATFYTDTLSAALAKVLGMSNADELRKIMPKTRGNHQEVEHFLREADQANRLPDALRLLNSISEKDLRDTPADVLLDHLNNTPQIPEGLIDRPDATLFAEYVVNPRVWNEYLTPYKQFFAERIDTSLATAARRNPQALVEWVKTHIALRNDLNPQYISIMPTGVWRARMADTYSRNIFFVAVARSLGIPARIELMTGKVQYYNHGWQDVNFEADHQTNAPQGMLTASYSPTPSLDNPKYYSHFTIARLRDDAQMRTLDFESQGGVGDTWQDLLRAPSSLRLDCGNYVLVTGTRMASGKVLARLTFFSIHEGQTTNVPLVMRADTTDISVIGSIDPEAKFDNETGSKVSILSTTGRGYFIIGILGARQEPTNHALRDIARLKADFEGWNRGIVLLFKDKASLDGFDRKEFGPLPSTITWGTDADGSVTRMIAEAMKLRNTNDLPIFIIADTFGRVVFVSQGYTIGLGEQMMQVVRKL</sequence>
<dbReference type="SMART" id="SM00460">
    <property type="entry name" value="TGc"/>
    <property type="match status" value="1"/>
</dbReference>
<organism evidence="2 3">
    <name type="scientific">Tannerella sp. oral taxon BU063 isolate Cell 2</name>
    <dbReference type="NCBI Taxonomy" id="1411148"/>
    <lineage>
        <taxon>Bacteria</taxon>
        <taxon>Pseudomonadati</taxon>
        <taxon>Bacteroidota</taxon>
        <taxon>Bacteroidia</taxon>
        <taxon>Bacteroidales</taxon>
        <taxon>Tannerellaceae</taxon>
        <taxon>Tannerella</taxon>
    </lineage>
</organism>
<dbReference type="PANTHER" id="PTHR35532">
    <property type="entry name" value="SIMILAR TO POLYHYDROXYALKANOATE DEPOLYMERASE"/>
    <property type="match status" value="1"/>
</dbReference>
<accession>W2C3B0</accession>
<dbReference type="InterPro" id="IPR038765">
    <property type="entry name" value="Papain-like_cys_pep_sf"/>
</dbReference>
<dbReference type="PATRIC" id="fig|1411148.3.peg.1342"/>
<reference evidence="2 3" key="1">
    <citation type="submission" date="2013-11" db="EMBL/GenBank/DDBJ databases">
        <title>Single cell genomics of uncultured Tannerella BU063 (oral taxon 286).</title>
        <authorList>
            <person name="Beall C.J."/>
            <person name="Campbell A.G."/>
            <person name="Griffen A.L."/>
            <person name="Podar M."/>
            <person name="Leys E.J."/>
        </authorList>
    </citation>
    <scope>NUCLEOTIDE SEQUENCE [LARGE SCALE GENOMIC DNA]</scope>
    <source>
        <strain evidence="2">Cell 2</strain>
    </source>
</reference>
<dbReference type="Pfam" id="PF01841">
    <property type="entry name" value="Transglut_core"/>
    <property type="match status" value="2"/>
</dbReference>